<dbReference type="AlphaFoldDB" id="A0A1Y6BBW1"/>
<dbReference type="InterPro" id="IPR050135">
    <property type="entry name" value="dGTPase-like"/>
</dbReference>
<evidence type="ECO:0000313" key="3">
    <source>
        <dbReference type="Proteomes" id="UP000192907"/>
    </source>
</evidence>
<evidence type="ECO:0000259" key="1">
    <source>
        <dbReference type="SMART" id="SM00471"/>
    </source>
</evidence>
<dbReference type="SUPFAM" id="SSF109604">
    <property type="entry name" value="HD-domain/PDEase-like"/>
    <property type="match status" value="1"/>
</dbReference>
<dbReference type="GO" id="GO:0008832">
    <property type="term" value="F:dGTPase activity"/>
    <property type="evidence" value="ECO:0007669"/>
    <property type="project" value="TreeGrafter"/>
</dbReference>
<dbReference type="Gene3D" id="1.10.3210.10">
    <property type="entry name" value="Hypothetical protein af1432"/>
    <property type="match status" value="1"/>
</dbReference>
<protein>
    <recommendedName>
        <fullName evidence="1">HD/PDEase domain-containing protein</fullName>
    </recommendedName>
</protein>
<dbReference type="SMART" id="SM00471">
    <property type="entry name" value="HDc"/>
    <property type="match status" value="1"/>
</dbReference>
<dbReference type="GO" id="GO:0006203">
    <property type="term" value="P:dGTP catabolic process"/>
    <property type="evidence" value="ECO:0007669"/>
    <property type="project" value="TreeGrafter"/>
</dbReference>
<proteinExistence type="predicted"/>
<dbReference type="Proteomes" id="UP000192907">
    <property type="component" value="Unassembled WGS sequence"/>
</dbReference>
<organism evidence="2 3">
    <name type="scientific">Pseudobacteriovorax antillogorgiicola</name>
    <dbReference type="NCBI Taxonomy" id="1513793"/>
    <lineage>
        <taxon>Bacteria</taxon>
        <taxon>Pseudomonadati</taxon>
        <taxon>Bdellovibrionota</taxon>
        <taxon>Oligoflexia</taxon>
        <taxon>Oligoflexales</taxon>
        <taxon>Pseudobacteriovoracaceae</taxon>
        <taxon>Pseudobacteriovorax</taxon>
    </lineage>
</organism>
<dbReference type="STRING" id="1513793.SAMN06296036_102317"/>
<dbReference type="EMBL" id="FWZT01000002">
    <property type="protein sequence ID" value="SME96847.1"/>
    <property type="molecule type" value="Genomic_DNA"/>
</dbReference>
<keyword evidence="3" id="KW-1185">Reference proteome</keyword>
<evidence type="ECO:0000313" key="2">
    <source>
        <dbReference type="EMBL" id="SME96847.1"/>
    </source>
</evidence>
<dbReference type="PANTHER" id="PTHR11373">
    <property type="entry name" value="DEOXYNUCLEOSIDE TRIPHOSPHATE TRIPHOSPHOHYDROLASE"/>
    <property type="match status" value="1"/>
</dbReference>
<dbReference type="RefSeq" id="WP_132315144.1">
    <property type="nucleotide sequence ID" value="NZ_FWZT01000002.1"/>
</dbReference>
<reference evidence="3" key="1">
    <citation type="submission" date="2017-04" db="EMBL/GenBank/DDBJ databases">
        <authorList>
            <person name="Varghese N."/>
            <person name="Submissions S."/>
        </authorList>
    </citation>
    <scope>NUCLEOTIDE SEQUENCE [LARGE SCALE GENOMIC DNA]</scope>
    <source>
        <strain evidence="3">RKEM611</strain>
    </source>
</reference>
<sequence length="513" mass="59358">MGLEIVRRIRGNVHGSIDISELEDAVIAHPYFQRLRRIKQLAFLNYVFPGATHTRFEHSLGVMHLAGVAWSKLLANQERLYNTLIRYGEFEEMEKRSTGKDGVIHGRISPTFSLMGKIFQSDYILQALRLAALLHDVGHPPFSHSGERFLPSWTKLKEDNPDLSPYIKAYVERKIQEFEIRGIDPSQQSVRHEIYSILMIDKILSHVYLKNPALNIKVDPQDVISLINPGIPPREGSKLKEYQAYDLCRELISGELDIDRMDYLLRDSRECGVVYGVFDVDRILDSLCLYHDDEDQKLHVAINLSGLAAFEDYLRARHSMYLQLYFHKSSVSAEAMMQHLANRLNYWRLPAGVERYSRIDEYNIGETLMSAAKEHLSESELVLFKKKVDDLLYTRKLWKRVFELSGPRTTISEEHISFAAKLLADKKIPFETIFSGSSLTRFSPRRANQKSSNYLRLIKKDEKQFPRVVPIEDYSDVITSNRDIVIHRIYVESEFDDEGVFLPTKAKNLLMND</sequence>
<accession>A0A1Y6BBW1</accession>
<dbReference type="InterPro" id="IPR003607">
    <property type="entry name" value="HD/PDEase_dom"/>
</dbReference>
<name>A0A1Y6BBW1_9BACT</name>
<gene>
    <name evidence="2" type="ORF">SAMN06296036_102317</name>
</gene>
<dbReference type="OrthoDB" id="5288044at2"/>
<feature type="domain" description="HD/PDEase" evidence="1">
    <location>
        <begin position="51"/>
        <end position="273"/>
    </location>
</feature>
<dbReference type="PANTHER" id="PTHR11373:SF4">
    <property type="entry name" value="DEOXYNUCLEOSIDE TRIPHOSPHATE TRIPHOSPHOHYDROLASE SAMHD1"/>
    <property type="match status" value="1"/>
</dbReference>